<organism evidence="2 3">
    <name type="scientific">Aquimarina hainanensis</name>
    <dbReference type="NCBI Taxonomy" id="1578017"/>
    <lineage>
        <taxon>Bacteria</taxon>
        <taxon>Pseudomonadati</taxon>
        <taxon>Bacteroidota</taxon>
        <taxon>Flavobacteriia</taxon>
        <taxon>Flavobacteriales</taxon>
        <taxon>Flavobacteriaceae</taxon>
        <taxon>Aquimarina</taxon>
    </lineage>
</organism>
<evidence type="ECO:0000256" key="1">
    <source>
        <dbReference type="SAM" id="Phobius"/>
    </source>
</evidence>
<gene>
    <name evidence="2" type="ORF">ACFSTE_07050</name>
</gene>
<dbReference type="Proteomes" id="UP001597459">
    <property type="component" value="Unassembled WGS sequence"/>
</dbReference>
<keyword evidence="1" id="KW-0472">Membrane</keyword>
<comment type="caution">
    <text evidence="2">The sequence shown here is derived from an EMBL/GenBank/DDBJ whole genome shotgun (WGS) entry which is preliminary data.</text>
</comment>
<dbReference type="EMBL" id="JBHULX010000004">
    <property type="protein sequence ID" value="MFD2590586.1"/>
    <property type="molecule type" value="Genomic_DNA"/>
</dbReference>
<name>A0ABW5N629_9FLAO</name>
<protein>
    <submittedName>
        <fullName evidence="2">Uncharacterized protein</fullName>
    </submittedName>
</protein>
<proteinExistence type="predicted"/>
<keyword evidence="1" id="KW-1133">Transmembrane helix</keyword>
<dbReference type="RefSeq" id="WP_176028504.1">
    <property type="nucleotide sequence ID" value="NZ_JBHSJV010000001.1"/>
</dbReference>
<evidence type="ECO:0000313" key="3">
    <source>
        <dbReference type="Proteomes" id="UP001597459"/>
    </source>
</evidence>
<feature type="transmembrane region" description="Helical" evidence="1">
    <location>
        <begin position="35"/>
        <end position="55"/>
    </location>
</feature>
<sequence length="64" mass="6998">MKYFIYLLITLAAGLLIYNTTMLDFDNLFSGDSKTAVIGILASACAILLMVILLISRAVQEKAK</sequence>
<reference evidence="3" key="1">
    <citation type="journal article" date="2019" name="Int. J. Syst. Evol. Microbiol.">
        <title>The Global Catalogue of Microorganisms (GCM) 10K type strain sequencing project: providing services to taxonomists for standard genome sequencing and annotation.</title>
        <authorList>
            <consortium name="The Broad Institute Genomics Platform"/>
            <consortium name="The Broad Institute Genome Sequencing Center for Infectious Disease"/>
            <person name="Wu L."/>
            <person name="Ma J."/>
        </authorList>
    </citation>
    <scope>NUCLEOTIDE SEQUENCE [LARGE SCALE GENOMIC DNA]</scope>
    <source>
        <strain evidence="3">KCTC 42423</strain>
    </source>
</reference>
<evidence type="ECO:0000313" key="2">
    <source>
        <dbReference type="EMBL" id="MFD2590586.1"/>
    </source>
</evidence>
<accession>A0ABW5N629</accession>
<keyword evidence="1" id="KW-0812">Transmembrane</keyword>
<keyword evidence="3" id="KW-1185">Reference proteome</keyword>